<feature type="signal peptide" evidence="3">
    <location>
        <begin position="1"/>
        <end position="20"/>
    </location>
</feature>
<feature type="region of interest" description="Disordered" evidence="1">
    <location>
        <begin position="431"/>
        <end position="455"/>
    </location>
</feature>
<evidence type="ECO:0000313" key="5">
    <source>
        <dbReference type="Proteomes" id="UP001236620"/>
    </source>
</evidence>
<dbReference type="NCBIfam" id="NF045892">
    <property type="entry name" value="ICE_Mbov_0399"/>
    <property type="match status" value="1"/>
</dbReference>
<gene>
    <name evidence="4" type="ORF">J2Z63_000231</name>
</gene>
<dbReference type="Proteomes" id="UP001236620">
    <property type="component" value="Unassembled WGS sequence"/>
</dbReference>
<proteinExistence type="predicted"/>
<dbReference type="RefSeq" id="WP_307444352.1">
    <property type="nucleotide sequence ID" value="NZ_JAUSWP010000001.1"/>
</dbReference>
<feature type="compositionally biased region" description="Basic and acidic residues" evidence="1">
    <location>
        <begin position="517"/>
        <end position="526"/>
    </location>
</feature>
<evidence type="ECO:0000256" key="2">
    <source>
        <dbReference type="SAM" id="Phobius"/>
    </source>
</evidence>
<evidence type="ECO:0000256" key="3">
    <source>
        <dbReference type="SAM" id="SignalP"/>
    </source>
</evidence>
<keyword evidence="2" id="KW-0472">Membrane</keyword>
<evidence type="ECO:0000313" key="4">
    <source>
        <dbReference type="EMBL" id="MDQ0567610.1"/>
    </source>
</evidence>
<protein>
    <recommendedName>
        <fullName evidence="6">ICEF-II</fullName>
    </recommendedName>
</protein>
<keyword evidence="2" id="KW-1133">Transmembrane helix</keyword>
<feature type="chain" id="PRO_5046234973" description="ICEF-II" evidence="3">
    <location>
        <begin position="21"/>
        <end position="1318"/>
    </location>
</feature>
<keyword evidence="3" id="KW-0732">Signal</keyword>
<sequence>MKKLLLLIPTFTLASPLISANTVLKMNFSSTSSTRYFDFPSKYLQTNTNSEEREFSTTIDINDGTKLNIPNINKWWEYKLDDLNELSKKHPNWSFNNKIVERDSDEPTLRFASGAKGVNFSLKNQNVKNIFSNIHPHLVNNQEKIINKIKNVFSSKTKEPFDIDVSFNASKYLASCVHQPGFLGLGSYWQWIVSPVSDSSLTNISIRFKYKHSWTDTHQNRHFQNPWNQWKNQILANYPFLTIDSDTGGNLNTELEPEQKEKGFSSNKQFLNQKIAELNAKNKNGLQLSWQGVAEKSNTINLYLQDKSQNPSFRELLAENVNLDFKVTDKFQTQEFEKRLKLQLGKWVDFETNTTRLVDDKLVKDPTVKIVDSGKNRNAGRWIAHTPLSLTFDALKEETEVIKINGKKIDVLNQHFETSLIDRRKSSKDNEREFDFGYKPKEDNEEKTQENSHAKNEYKIEVTKYKPSTGNKEVEFTWIKTIVIESRSSEMDFKWFAWDPENNPHQKELIEEYEKNTRGEIKRDENGNPIKNPKYDPKIDPKTGTKKELVWFDFNTLPAWTKHLPDTGQDYWNITHLPPGSKTLFAPHKPEKNNIDRGVIAEAVVMNKGALKEISNNGIKGYRVHKLNEKGQFIEIDKDKLIVDLDKTAGEDSYYSTAGVWLFTSEVEKSITNFKIVYIVNSNETKIPNGYFTDYMTKSINTIKPLWQTKQGKTFYNFLDQQQLKQEQILSLNYEEAMEYYKQYINYLYYKDLYNTYVQINPKFKPFNENLTVEEFKKKYVDNIKAFEAKYLDEFKHKDLVSLSKIEVNEDKTGAYIYFDLKTSEVIYHLQPRHLIEIKFKDADNDNGNETDSSPRKHTINLSLDSEYIFNVARKSKKDKFISNLNNDKLFKNSQDDLNKLQISTTFSNLTNKLTIEVNLKDEYKNTHTIEPNNTFSLIIDKFLTNEESKLDENIFSNVIFENINLGGIKEVEQAKRFIINKVKQALPNLTLDRDYRIRNLDIVVEKLKYPQTSISETNPIRYETLILEAITPKFGNATIAVANTINRELDKDYDLSKKQLNDFEINENKLTELKKKIISEINKQFSQDGLVIDKDLQITNFNQGIQALSLGKGNQFVFNITGLNNHRILNSTTVKVTNNANFVVDDEDPNYKPGDENNPDKAILYDLSTVKLELNFTDHVASQLRQKIINEIKSQLSKKYNLEYKKHYSINIDELNAIVRQLIQKNDLANTNTLNIYPIDRVTKNIGVIQINNTNKSLDPIDDTDKPIDDNNSSEEASRIVLKRRLLILVPLAILSLTGIGLFSWFVYVRKFKKKIT</sequence>
<keyword evidence="5" id="KW-1185">Reference proteome</keyword>
<feature type="transmembrane region" description="Helical" evidence="2">
    <location>
        <begin position="1287"/>
        <end position="1309"/>
    </location>
</feature>
<name>A0ABU0NDT6_9MOLU</name>
<keyword evidence="2" id="KW-0812">Transmembrane</keyword>
<organism evidence="4 5">
    <name type="scientific">Mycoplasma yeatsii</name>
    <dbReference type="NCBI Taxonomy" id="51365"/>
    <lineage>
        <taxon>Bacteria</taxon>
        <taxon>Bacillati</taxon>
        <taxon>Mycoplasmatota</taxon>
        <taxon>Mollicutes</taxon>
        <taxon>Mycoplasmataceae</taxon>
        <taxon>Mycoplasma</taxon>
    </lineage>
</organism>
<evidence type="ECO:0008006" key="6">
    <source>
        <dbReference type="Google" id="ProtNLM"/>
    </source>
</evidence>
<accession>A0ABU0NDT6</accession>
<dbReference type="EMBL" id="JAUSWP010000001">
    <property type="protein sequence ID" value="MDQ0567610.1"/>
    <property type="molecule type" value="Genomic_DNA"/>
</dbReference>
<comment type="caution">
    <text evidence="4">The sequence shown here is derived from an EMBL/GenBank/DDBJ whole genome shotgun (WGS) entry which is preliminary data.</text>
</comment>
<feature type="region of interest" description="Disordered" evidence="1">
    <location>
        <begin position="517"/>
        <end position="539"/>
    </location>
</feature>
<evidence type="ECO:0000256" key="1">
    <source>
        <dbReference type="SAM" id="MobiDB-lite"/>
    </source>
</evidence>
<reference evidence="4" key="1">
    <citation type="submission" date="2023-07" db="EMBL/GenBank/DDBJ databases">
        <title>Genomic Encyclopedia of Type Strains, Phase IV (KMG-IV): sequencing the most valuable type-strain genomes for metagenomic binning, comparative biology and taxonomic classification.</title>
        <authorList>
            <person name="Goeker M."/>
        </authorList>
    </citation>
    <scope>NUCLEOTIDE SEQUENCE [LARGE SCALE GENOMIC DNA]</scope>
    <source>
        <strain evidence="4">DSM 22019</strain>
    </source>
</reference>